<dbReference type="GO" id="GO:0032580">
    <property type="term" value="C:Golgi cisterna membrane"/>
    <property type="evidence" value="ECO:0007669"/>
    <property type="project" value="UniProtKB-SubCell"/>
</dbReference>
<dbReference type="AlphaFoldDB" id="A0A914YX18"/>
<protein>
    <recommendedName>
        <fullName evidence="12">Fucosyltransferase</fullName>
        <ecNumber evidence="12">2.4.1.-</ecNumber>
    </recommendedName>
</protein>
<comment type="similarity">
    <text evidence="3 12">Belongs to the glycosyltransferase 10 family.</text>
</comment>
<dbReference type="PANTHER" id="PTHR48438">
    <property type="entry name" value="ALPHA-(1,3)-FUCOSYLTRANSFERASE C-RELATED"/>
    <property type="match status" value="1"/>
</dbReference>
<name>A0A914YX18_9BILA</name>
<evidence type="ECO:0000313" key="14">
    <source>
        <dbReference type="Proteomes" id="UP000887577"/>
    </source>
</evidence>
<evidence type="ECO:0000256" key="7">
    <source>
        <dbReference type="ARBA" id="ARBA00022968"/>
    </source>
</evidence>
<dbReference type="InterPro" id="IPR038577">
    <property type="entry name" value="GT10-like_C_sf"/>
</dbReference>
<comment type="subcellular location">
    <subcellularLocation>
        <location evidence="1 12">Golgi apparatus</location>
        <location evidence="1 12">Golgi stack membrane</location>
        <topology evidence="1 12">Single-pass type II membrane protein</topology>
    </subcellularLocation>
</comment>
<evidence type="ECO:0000256" key="8">
    <source>
        <dbReference type="ARBA" id="ARBA00022989"/>
    </source>
</evidence>
<keyword evidence="5 12" id="KW-0808">Transferase</keyword>
<dbReference type="InterPro" id="IPR055270">
    <property type="entry name" value="Glyco_tran_10_C"/>
</dbReference>
<dbReference type="InterPro" id="IPR001503">
    <property type="entry name" value="Glyco_trans_10"/>
</dbReference>
<evidence type="ECO:0000256" key="5">
    <source>
        <dbReference type="ARBA" id="ARBA00022679"/>
    </source>
</evidence>
<dbReference type="PANTHER" id="PTHR48438:SF1">
    <property type="entry name" value="ALPHA-(1,3)-FUCOSYLTRANSFERASE C-RELATED"/>
    <property type="match status" value="1"/>
</dbReference>
<comment type="pathway">
    <text evidence="2">Protein modification; protein glycosylation.</text>
</comment>
<evidence type="ECO:0000256" key="6">
    <source>
        <dbReference type="ARBA" id="ARBA00022692"/>
    </source>
</evidence>
<dbReference type="Proteomes" id="UP000887577">
    <property type="component" value="Unplaced"/>
</dbReference>
<evidence type="ECO:0000256" key="11">
    <source>
        <dbReference type="ARBA" id="ARBA00023180"/>
    </source>
</evidence>
<dbReference type="FunFam" id="3.40.50.11660:FF:000002">
    <property type="entry name" value="Alpha-(1,3)-fucosyltransferase"/>
    <property type="match status" value="1"/>
</dbReference>
<dbReference type="WBParaSite" id="PSU_v2.g2625.t1">
    <property type="protein sequence ID" value="PSU_v2.g2625.t1"/>
    <property type="gene ID" value="PSU_v2.g2625"/>
</dbReference>
<keyword evidence="11" id="KW-0325">Glycoprotein</keyword>
<keyword evidence="10 12" id="KW-0472">Membrane</keyword>
<keyword evidence="14" id="KW-1185">Reference proteome</keyword>
<evidence type="ECO:0000256" key="4">
    <source>
        <dbReference type="ARBA" id="ARBA00022676"/>
    </source>
</evidence>
<organism evidence="14 15">
    <name type="scientific">Panagrolaimus superbus</name>
    <dbReference type="NCBI Taxonomy" id="310955"/>
    <lineage>
        <taxon>Eukaryota</taxon>
        <taxon>Metazoa</taxon>
        <taxon>Ecdysozoa</taxon>
        <taxon>Nematoda</taxon>
        <taxon>Chromadorea</taxon>
        <taxon>Rhabditida</taxon>
        <taxon>Tylenchina</taxon>
        <taxon>Panagrolaimomorpha</taxon>
        <taxon>Panagrolaimoidea</taxon>
        <taxon>Panagrolaimidae</taxon>
        <taxon>Panagrolaimus</taxon>
    </lineage>
</organism>
<reference evidence="15" key="1">
    <citation type="submission" date="2022-11" db="UniProtKB">
        <authorList>
            <consortium name="WormBaseParasite"/>
        </authorList>
    </citation>
    <scope>IDENTIFICATION</scope>
</reference>
<evidence type="ECO:0000256" key="1">
    <source>
        <dbReference type="ARBA" id="ARBA00004447"/>
    </source>
</evidence>
<feature type="transmembrane region" description="Helical" evidence="12">
    <location>
        <begin position="241"/>
        <end position="259"/>
    </location>
</feature>
<proteinExistence type="inferred from homology"/>
<feature type="domain" description="Fucosyltransferase C-terminal" evidence="13">
    <location>
        <begin position="37"/>
        <end position="201"/>
    </location>
</feature>
<keyword evidence="6 12" id="KW-0812">Transmembrane</keyword>
<dbReference type="EC" id="2.4.1.-" evidence="12"/>
<evidence type="ECO:0000256" key="10">
    <source>
        <dbReference type="ARBA" id="ARBA00023136"/>
    </source>
</evidence>
<evidence type="ECO:0000256" key="2">
    <source>
        <dbReference type="ARBA" id="ARBA00004922"/>
    </source>
</evidence>
<evidence type="ECO:0000256" key="12">
    <source>
        <dbReference type="RuleBase" id="RU003832"/>
    </source>
</evidence>
<dbReference type="SUPFAM" id="SSF53756">
    <property type="entry name" value="UDP-Glycosyltransferase/glycogen phosphorylase"/>
    <property type="match status" value="1"/>
</dbReference>
<evidence type="ECO:0000259" key="13">
    <source>
        <dbReference type="Pfam" id="PF00852"/>
    </source>
</evidence>
<keyword evidence="4 12" id="KW-0328">Glycosyltransferase</keyword>
<sequence length="278" mass="32467">MIMIKPKIIVTHCTLNYGNCFKNITLKHFQINSAIKFKSKGLLILVSNCDTLSSREYLIEALSQQLPITIYGKCSKNDCNSECEKAAIKEHLFYLAFENSICNEYVTEKFWRMKDLIVPIVLNRNVTSPVAPDESFIAVDDFQSVEKLADYLNLLMNNMEEYKKYFSWTKEYKKTYDKPNLACNLCKFAWELRTNSTNAKSMLPTYDEWISQSQCKLNYALSLMTSEELNKTSFFPLHKKLLFLIIPLMFLIFALMYAYRDLSFYVAKVILSRFNSKI</sequence>
<dbReference type="GO" id="GO:0008417">
    <property type="term" value="F:fucosyltransferase activity"/>
    <property type="evidence" value="ECO:0007669"/>
    <property type="project" value="InterPro"/>
</dbReference>
<evidence type="ECO:0000256" key="3">
    <source>
        <dbReference type="ARBA" id="ARBA00008919"/>
    </source>
</evidence>
<evidence type="ECO:0000256" key="9">
    <source>
        <dbReference type="ARBA" id="ARBA00023034"/>
    </source>
</evidence>
<keyword evidence="9 12" id="KW-0333">Golgi apparatus</keyword>
<dbReference type="Pfam" id="PF00852">
    <property type="entry name" value="Glyco_transf_10"/>
    <property type="match status" value="1"/>
</dbReference>
<keyword evidence="8 12" id="KW-1133">Transmembrane helix</keyword>
<keyword evidence="7" id="KW-0735">Signal-anchor</keyword>
<evidence type="ECO:0000313" key="15">
    <source>
        <dbReference type="WBParaSite" id="PSU_v2.g2625.t1"/>
    </source>
</evidence>
<accession>A0A914YX18</accession>
<dbReference type="Gene3D" id="3.40.50.11660">
    <property type="entry name" value="Glycosyl transferase family 10, C-terminal domain"/>
    <property type="match status" value="1"/>
</dbReference>